<dbReference type="AlphaFoldDB" id="A0A3M7Q262"/>
<organism evidence="1 2">
    <name type="scientific">Brachionus plicatilis</name>
    <name type="common">Marine rotifer</name>
    <name type="synonym">Brachionus muelleri</name>
    <dbReference type="NCBI Taxonomy" id="10195"/>
    <lineage>
        <taxon>Eukaryota</taxon>
        <taxon>Metazoa</taxon>
        <taxon>Spiralia</taxon>
        <taxon>Gnathifera</taxon>
        <taxon>Rotifera</taxon>
        <taxon>Eurotatoria</taxon>
        <taxon>Monogononta</taxon>
        <taxon>Pseudotrocha</taxon>
        <taxon>Ploima</taxon>
        <taxon>Brachionidae</taxon>
        <taxon>Brachionus</taxon>
    </lineage>
</organism>
<dbReference type="EMBL" id="REGN01007686">
    <property type="protein sequence ID" value="RNA05520.1"/>
    <property type="molecule type" value="Genomic_DNA"/>
</dbReference>
<dbReference type="Proteomes" id="UP000276133">
    <property type="component" value="Unassembled WGS sequence"/>
</dbReference>
<name>A0A3M7Q262_BRAPC</name>
<accession>A0A3M7Q262</accession>
<reference evidence="1 2" key="1">
    <citation type="journal article" date="2018" name="Sci. Rep.">
        <title>Genomic signatures of local adaptation to the degree of environmental predictability in rotifers.</title>
        <authorList>
            <person name="Franch-Gras L."/>
            <person name="Hahn C."/>
            <person name="Garcia-Roger E.M."/>
            <person name="Carmona M.J."/>
            <person name="Serra M."/>
            <person name="Gomez A."/>
        </authorList>
    </citation>
    <scope>NUCLEOTIDE SEQUENCE [LARGE SCALE GENOMIC DNA]</scope>
    <source>
        <strain evidence="1">HYR1</strain>
    </source>
</reference>
<gene>
    <name evidence="1" type="ORF">BpHYR1_044150</name>
</gene>
<evidence type="ECO:0000313" key="2">
    <source>
        <dbReference type="Proteomes" id="UP000276133"/>
    </source>
</evidence>
<feature type="non-terminal residue" evidence="1">
    <location>
        <position position="1"/>
    </location>
</feature>
<protein>
    <submittedName>
        <fullName evidence="1">Uncharacterized protein</fullName>
    </submittedName>
</protein>
<proteinExistence type="predicted"/>
<evidence type="ECO:0000313" key="1">
    <source>
        <dbReference type="EMBL" id="RNA05520.1"/>
    </source>
</evidence>
<sequence length="198" mass="23068">QTANLTLYAEATSVLCSNEFISLSMKDRKVISFLLSDKDNLDKTRERIKRLPFFDEQDKEVFKKNEMMVEFCVDVLDMSDDELDIEELMSEDVTSDKDKIKLKKRIEKNSTFVDPLEIKCFNNWLLNIFKTEFNMNVCEENTSNDENEKTLSTSDNKFKYKNEILNILKNNSNKSLMKNSKCSALVANNYSSKTCLIQ</sequence>
<comment type="caution">
    <text evidence="1">The sequence shown here is derived from an EMBL/GenBank/DDBJ whole genome shotgun (WGS) entry which is preliminary data.</text>
</comment>
<keyword evidence="2" id="KW-1185">Reference proteome</keyword>